<evidence type="ECO:0000256" key="7">
    <source>
        <dbReference type="ARBA" id="ARBA00023098"/>
    </source>
</evidence>
<comment type="caution">
    <text evidence="11">The sequence shown here is derived from an EMBL/GenBank/DDBJ whole genome shotgun (WGS) entry which is preliminary data.</text>
</comment>
<reference evidence="11" key="2">
    <citation type="submission" date="2021-08" db="EMBL/GenBank/DDBJ databases">
        <authorList>
            <person name="Eriksson T."/>
        </authorList>
    </citation>
    <scope>NUCLEOTIDE SEQUENCE</scope>
    <source>
        <strain evidence="11">Stoneville</strain>
        <tissue evidence="11">Whole head</tissue>
    </source>
</reference>
<dbReference type="EMBL" id="JABDTM020030927">
    <property type="protein sequence ID" value="KAH0807261.1"/>
    <property type="molecule type" value="Genomic_DNA"/>
</dbReference>
<comment type="catalytic activity">
    <reaction evidence="10">
        <text>a very-long-chain acyl-CoA + malonyl-CoA + H(+) = a very-long-chain 3-oxoacyl-CoA + CO2 + CoA</text>
        <dbReference type="Rhea" id="RHEA:32727"/>
        <dbReference type="ChEBI" id="CHEBI:15378"/>
        <dbReference type="ChEBI" id="CHEBI:16526"/>
        <dbReference type="ChEBI" id="CHEBI:57287"/>
        <dbReference type="ChEBI" id="CHEBI:57384"/>
        <dbReference type="ChEBI" id="CHEBI:90725"/>
        <dbReference type="ChEBI" id="CHEBI:90736"/>
        <dbReference type="EC" id="2.3.1.199"/>
    </reaction>
</comment>
<keyword evidence="6 10" id="KW-1133">Transmembrane helix</keyword>
<organism evidence="11 12">
    <name type="scientific">Tenebrio molitor</name>
    <name type="common">Yellow mealworm beetle</name>
    <dbReference type="NCBI Taxonomy" id="7067"/>
    <lineage>
        <taxon>Eukaryota</taxon>
        <taxon>Metazoa</taxon>
        <taxon>Ecdysozoa</taxon>
        <taxon>Arthropoda</taxon>
        <taxon>Hexapoda</taxon>
        <taxon>Insecta</taxon>
        <taxon>Pterygota</taxon>
        <taxon>Neoptera</taxon>
        <taxon>Endopterygota</taxon>
        <taxon>Coleoptera</taxon>
        <taxon>Polyphaga</taxon>
        <taxon>Cucujiformia</taxon>
        <taxon>Tenebrionidae</taxon>
        <taxon>Tenebrio</taxon>
    </lineage>
</organism>
<sequence>MVLKNFTLYLDPALIGLKDRTTDDYPLMNSPLQPGAIMALYTFFLFNLGPKFMKNRDAFSLKKVIMAYNFVQIVLNFVVFVMVAKVMPNFNPCCSLLNTSNSPEDIAIRRAHYCYTLLKFLDLFDTIFFVLRKKHQQITVLHIHHHIGMAVTTWATAKYLPGGVVFFVFIWNTFIHVLMYSYYLFTSIHSMRGVWWKKYLTQLQLIQGYSPGIMGPDATKLTYFSNDTN</sequence>
<protein>
    <recommendedName>
        <fullName evidence="10">Elongation of very long chain fatty acids protein</fullName>
        <ecNumber evidence="10">2.3.1.199</ecNumber>
    </recommendedName>
    <alternativeName>
        <fullName evidence="10">Very-long-chain 3-oxoacyl-CoA synthase</fullName>
    </alternativeName>
</protein>
<evidence type="ECO:0000256" key="6">
    <source>
        <dbReference type="ARBA" id="ARBA00022989"/>
    </source>
</evidence>
<reference evidence="11" key="1">
    <citation type="journal article" date="2020" name="J Insects Food Feed">
        <title>The yellow mealworm (Tenebrio molitor) genome: a resource for the emerging insects as food and feed industry.</title>
        <authorList>
            <person name="Eriksson T."/>
            <person name="Andere A."/>
            <person name="Kelstrup H."/>
            <person name="Emery V."/>
            <person name="Picard C."/>
        </authorList>
    </citation>
    <scope>NUCLEOTIDE SEQUENCE</scope>
    <source>
        <strain evidence="11">Stoneville</strain>
        <tissue evidence="11">Whole head</tissue>
    </source>
</reference>
<dbReference type="GO" id="GO:0034625">
    <property type="term" value="P:fatty acid elongation, monounsaturated fatty acid"/>
    <property type="evidence" value="ECO:0007669"/>
    <property type="project" value="TreeGrafter"/>
</dbReference>
<dbReference type="EC" id="2.3.1.199" evidence="10"/>
<dbReference type="GO" id="GO:0009922">
    <property type="term" value="F:fatty acid elongase activity"/>
    <property type="evidence" value="ECO:0007669"/>
    <property type="project" value="UniProtKB-EC"/>
</dbReference>
<evidence type="ECO:0000313" key="11">
    <source>
        <dbReference type="EMBL" id="KAH0807261.1"/>
    </source>
</evidence>
<evidence type="ECO:0000256" key="2">
    <source>
        <dbReference type="ARBA" id="ARBA00022516"/>
    </source>
</evidence>
<keyword evidence="12" id="KW-1185">Reference proteome</keyword>
<comment type="subcellular location">
    <subcellularLocation>
        <location evidence="1">Membrane</location>
        <topology evidence="1">Multi-pass membrane protein</topology>
    </subcellularLocation>
</comment>
<dbReference type="InterPro" id="IPR002076">
    <property type="entry name" value="ELO_fam"/>
</dbReference>
<dbReference type="AlphaFoldDB" id="A0A8J6LB35"/>
<name>A0A8J6LB35_TENMO</name>
<evidence type="ECO:0000256" key="9">
    <source>
        <dbReference type="ARBA" id="ARBA00023160"/>
    </source>
</evidence>
<evidence type="ECO:0000256" key="5">
    <source>
        <dbReference type="ARBA" id="ARBA00022832"/>
    </source>
</evidence>
<keyword evidence="8 10" id="KW-0472">Membrane</keyword>
<dbReference type="GO" id="GO:0005789">
    <property type="term" value="C:endoplasmic reticulum membrane"/>
    <property type="evidence" value="ECO:0007669"/>
    <property type="project" value="TreeGrafter"/>
</dbReference>
<dbReference type="PANTHER" id="PTHR11157:SF21">
    <property type="entry name" value="ELONGATION OF VERY LONG CHAIN FATTY ACIDS PROTEIN"/>
    <property type="match status" value="1"/>
</dbReference>
<comment type="similarity">
    <text evidence="10">Belongs to the ELO family.</text>
</comment>
<feature type="transmembrane region" description="Helical" evidence="10">
    <location>
        <begin position="163"/>
        <end position="185"/>
    </location>
</feature>
<keyword evidence="3 10" id="KW-0808">Transferase</keyword>
<evidence type="ECO:0000256" key="1">
    <source>
        <dbReference type="ARBA" id="ARBA00004141"/>
    </source>
</evidence>
<feature type="transmembrane region" description="Helical" evidence="10">
    <location>
        <begin position="32"/>
        <end position="49"/>
    </location>
</feature>
<keyword evidence="7 10" id="KW-0443">Lipid metabolism</keyword>
<dbReference type="GO" id="GO:0030148">
    <property type="term" value="P:sphingolipid biosynthetic process"/>
    <property type="evidence" value="ECO:0007669"/>
    <property type="project" value="TreeGrafter"/>
</dbReference>
<dbReference type="GO" id="GO:0034626">
    <property type="term" value="P:fatty acid elongation, polyunsaturated fatty acid"/>
    <property type="evidence" value="ECO:0007669"/>
    <property type="project" value="TreeGrafter"/>
</dbReference>
<keyword evidence="9 10" id="KW-0275">Fatty acid biosynthesis</keyword>
<keyword evidence="4 10" id="KW-0812">Transmembrane</keyword>
<dbReference type="Proteomes" id="UP000719412">
    <property type="component" value="Unassembled WGS sequence"/>
</dbReference>
<gene>
    <name evidence="11" type="ORF">GEV33_015530</name>
</gene>
<keyword evidence="2 10" id="KW-0444">Lipid biosynthesis</keyword>
<evidence type="ECO:0000256" key="3">
    <source>
        <dbReference type="ARBA" id="ARBA00022679"/>
    </source>
</evidence>
<dbReference type="GO" id="GO:0019367">
    <property type="term" value="P:fatty acid elongation, saturated fatty acid"/>
    <property type="evidence" value="ECO:0007669"/>
    <property type="project" value="TreeGrafter"/>
</dbReference>
<dbReference type="Pfam" id="PF01151">
    <property type="entry name" value="ELO"/>
    <property type="match status" value="1"/>
</dbReference>
<feature type="transmembrane region" description="Helical" evidence="10">
    <location>
        <begin position="70"/>
        <end position="90"/>
    </location>
</feature>
<proteinExistence type="inferred from homology"/>
<evidence type="ECO:0000313" key="12">
    <source>
        <dbReference type="Proteomes" id="UP000719412"/>
    </source>
</evidence>
<dbReference type="PANTHER" id="PTHR11157">
    <property type="entry name" value="FATTY ACID ACYL TRANSFERASE-RELATED"/>
    <property type="match status" value="1"/>
</dbReference>
<accession>A0A8J6LB35</accession>
<dbReference type="GO" id="GO:0042761">
    <property type="term" value="P:very long-chain fatty acid biosynthetic process"/>
    <property type="evidence" value="ECO:0007669"/>
    <property type="project" value="TreeGrafter"/>
</dbReference>
<comment type="caution">
    <text evidence="10">Lacks conserved residue(s) required for the propagation of feature annotation.</text>
</comment>
<evidence type="ECO:0000256" key="10">
    <source>
        <dbReference type="RuleBase" id="RU361115"/>
    </source>
</evidence>
<evidence type="ECO:0000256" key="4">
    <source>
        <dbReference type="ARBA" id="ARBA00022692"/>
    </source>
</evidence>
<keyword evidence="5 10" id="KW-0276">Fatty acid metabolism</keyword>
<evidence type="ECO:0000256" key="8">
    <source>
        <dbReference type="ARBA" id="ARBA00023136"/>
    </source>
</evidence>